<dbReference type="Gene3D" id="3.40.50.1110">
    <property type="entry name" value="SGNH hydrolase"/>
    <property type="match status" value="1"/>
</dbReference>
<name>A0ABM6JL77_9GAMM</name>
<sequence>MHYLSLLLLWPVYLVQAIWVKKTTLPLPEATGLREGVDNLAPHDGSLNQALNQTVDPLNLLIVGDSAAAGVGVETQQQALTGQILSHLKSRHSGVNTHHIRQVHWQLIAKSGSNTQACVNHLNKVIPDNSSKNIDIAVLSLGVNDVLSPITSSTWILHIKQLCDLLKSKLNCQHIIITAVPPMEAFPALPQPFRWFLGARAAEFNLALQLWVSKSDLPCELLNMRESLTDAVMAEDGFHPSAEVYQHWGKMVVDLIEVNQNQQVG</sequence>
<protein>
    <recommendedName>
        <fullName evidence="1">SGNH hydrolase-type esterase domain-containing protein</fullName>
    </recommendedName>
</protein>
<dbReference type="CDD" id="cd01836">
    <property type="entry name" value="FeeA_FeeB_like"/>
    <property type="match status" value="1"/>
</dbReference>
<gene>
    <name evidence="2" type="ORF">SJ2017_2662</name>
</gene>
<keyword evidence="3" id="KW-1185">Reference proteome</keyword>
<dbReference type="EMBL" id="CP020472">
    <property type="protein sequence ID" value="ARD22949.1"/>
    <property type="molecule type" value="Genomic_DNA"/>
</dbReference>
<proteinExistence type="predicted"/>
<evidence type="ECO:0000259" key="1">
    <source>
        <dbReference type="Pfam" id="PF13472"/>
    </source>
</evidence>
<organism evidence="2 3">
    <name type="scientific">Shewanella japonica</name>
    <dbReference type="NCBI Taxonomy" id="93973"/>
    <lineage>
        <taxon>Bacteria</taxon>
        <taxon>Pseudomonadati</taxon>
        <taxon>Pseudomonadota</taxon>
        <taxon>Gammaproteobacteria</taxon>
        <taxon>Alteromonadales</taxon>
        <taxon>Shewanellaceae</taxon>
        <taxon>Shewanella</taxon>
    </lineage>
</organism>
<dbReference type="RefSeq" id="WP_055026541.1">
    <property type="nucleotide sequence ID" value="NZ_CP020472.1"/>
</dbReference>
<dbReference type="Proteomes" id="UP000191820">
    <property type="component" value="Chromosome"/>
</dbReference>
<reference evidence="2 3" key="1">
    <citation type="submission" date="2017-03" db="EMBL/GenBank/DDBJ databases">
        <title>Genome sequencing of Shewanella japonica KCTC 22435.</title>
        <authorList>
            <person name="Kim K.M."/>
        </authorList>
    </citation>
    <scope>NUCLEOTIDE SEQUENCE [LARGE SCALE GENOMIC DNA]</scope>
    <source>
        <strain evidence="2 3">KCTC 22435</strain>
    </source>
</reference>
<accession>A0ABM6JL77</accession>
<evidence type="ECO:0000313" key="3">
    <source>
        <dbReference type="Proteomes" id="UP000191820"/>
    </source>
</evidence>
<dbReference type="Pfam" id="PF13472">
    <property type="entry name" value="Lipase_GDSL_2"/>
    <property type="match status" value="1"/>
</dbReference>
<dbReference type="SUPFAM" id="SSF52266">
    <property type="entry name" value="SGNH hydrolase"/>
    <property type="match status" value="1"/>
</dbReference>
<evidence type="ECO:0000313" key="2">
    <source>
        <dbReference type="EMBL" id="ARD22949.1"/>
    </source>
</evidence>
<feature type="domain" description="SGNH hydrolase-type esterase" evidence="1">
    <location>
        <begin position="63"/>
        <end position="246"/>
    </location>
</feature>
<dbReference type="InterPro" id="IPR036514">
    <property type="entry name" value="SGNH_hydro_sf"/>
</dbReference>
<dbReference type="InterPro" id="IPR013830">
    <property type="entry name" value="SGNH_hydro"/>
</dbReference>